<gene>
    <name evidence="2" type="ORF">K4G66_16955</name>
</gene>
<name>A0AA49GG72_9BACT</name>
<protein>
    <submittedName>
        <fullName evidence="2">GNAT family N-acetyltransferase</fullName>
    </submittedName>
</protein>
<dbReference type="Gene3D" id="3.40.630.30">
    <property type="match status" value="1"/>
</dbReference>
<feature type="domain" description="N-acetyltransferase" evidence="1">
    <location>
        <begin position="8"/>
        <end position="164"/>
    </location>
</feature>
<dbReference type="EMBL" id="CP120682">
    <property type="protein sequence ID" value="WKN34070.1"/>
    <property type="molecule type" value="Genomic_DNA"/>
</dbReference>
<dbReference type="PROSITE" id="PS51186">
    <property type="entry name" value="GNAT"/>
    <property type="match status" value="1"/>
</dbReference>
<sequence>MPTTKPGVLVHKLSGNDVDRFTEVIRLFEKVFEMENFSMPDAKHRQRLLNRNDFFVFVALLKGKIVGGLTVYVLEQYYSEKPLAYIYDLAVDTQHQRQGIGNKLIAEVNLYCTEHGFEEVFVQADKVDDYALDFYRTTQPTAEEQVVHFYYTLGQTNNTFPDNP</sequence>
<dbReference type="CDD" id="cd04301">
    <property type="entry name" value="NAT_SF"/>
    <property type="match status" value="1"/>
</dbReference>
<evidence type="ECO:0000313" key="2">
    <source>
        <dbReference type="EMBL" id="WKN34070.1"/>
    </source>
</evidence>
<dbReference type="Pfam" id="PF00583">
    <property type="entry name" value="Acetyltransf_1"/>
    <property type="match status" value="1"/>
</dbReference>
<dbReference type="GO" id="GO:0016747">
    <property type="term" value="F:acyltransferase activity, transferring groups other than amino-acyl groups"/>
    <property type="evidence" value="ECO:0007669"/>
    <property type="project" value="InterPro"/>
</dbReference>
<organism evidence="2">
    <name type="scientific">Roseihalotalea indica</name>
    <dbReference type="NCBI Taxonomy" id="2867963"/>
    <lineage>
        <taxon>Bacteria</taxon>
        <taxon>Pseudomonadati</taxon>
        <taxon>Bacteroidota</taxon>
        <taxon>Cytophagia</taxon>
        <taxon>Cytophagales</taxon>
        <taxon>Catalimonadaceae</taxon>
        <taxon>Roseihalotalea</taxon>
    </lineage>
</organism>
<dbReference type="SUPFAM" id="SSF55729">
    <property type="entry name" value="Acyl-CoA N-acyltransferases (Nat)"/>
    <property type="match status" value="1"/>
</dbReference>
<accession>A0AA49GG72</accession>
<reference evidence="2" key="2">
    <citation type="journal article" date="2024" name="Antonie Van Leeuwenhoek">
        <title>Roseihalotalea indica gen. nov., sp. nov., a halophilic Bacteroidetes from mesopelagic Southwest Indian Ocean with higher carbohydrate metabolic potential.</title>
        <authorList>
            <person name="Chen B."/>
            <person name="Zhang M."/>
            <person name="Lin D."/>
            <person name="Ye J."/>
            <person name="Tang K."/>
        </authorList>
    </citation>
    <scope>NUCLEOTIDE SEQUENCE</scope>
    <source>
        <strain evidence="2">TK19036</strain>
    </source>
</reference>
<dbReference type="InterPro" id="IPR000182">
    <property type="entry name" value="GNAT_dom"/>
</dbReference>
<dbReference type="AlphaFoldDB" id="A0AA49GG72"/>
<proteinExistence type="predicted"/>
<reference evidence="2" key="1">
    <citation type="journal article" date="2023" name="Comput. Struct. Biotechnol. J.">
        <title>Discovery of a novel marine Bacteroidetes with a rich repertoire of carbohydrate-active enzymes.</title>
        <authorList>
            <person name="Chen B."/>
            <person name="Liu G."/>
            <person name="Chen Q."/>
            <person name="Wang H."/>
            <person name="Liu L."/>
            <person name="Tang K."/>
        </authorList>
    </citation>
    <scope>NUCLEOTIDE SEQUENCE</scope>
    <source>
        <strain evidence="2">TK19036</strain>
    </source>
</reference>
<dbReference type="InterPro" id="IPR016181">
    <property type="entry name" value="Acyl_CoA_acyltransferase"/>
</dbReference>
<evidence type="ECO:0000259" key="1">
    <source>
        <dbReference type="PROSITE" id="PS51186"/>
    </source>
</evidence>